<dbReference type="PANTHER" id="PTHR17614">
    <property type="entry name" value="ZINC FINGER-CONTAINING"/>
    <property type="match status" value="1"/>
</dbReference>
<feature type="region of interest" description="Disordered" evidence="4">
    <location>
        <begin position="742"/>
        <end position="768"/>
    </location>
</feature>
<dbReference type="OrthoDB" id="4822at2759"/>
<dbReference type="InterPro" id="IPR036236">
    <property type="entry name" value="Znf_C2H2_sf"/>
</dbReference>
<gene>
    <name evidence="6" type="ORF">MATL_G00183260</name>
</gene>
<accession>A0A9D3T0U1</accession>
<evidence type="ECO:0000256" key="3">
    <source>
        <dbReference type="ARBA" id="ARBA00022833"/>
    </source>
</evidence>
<dbReference type="GO" id="GO:0008270">
    <property type="term" value="F:zinc ion binding"/>
    <property type="evidence" value="ECO:0007669"/>
    <property type="project" value="UniProtKB-KW"/>
</dbReference>
<feature type="region of interest" description="Disordered" evidence="4">
    <location>
        <begin position="153"/>
        <end position="197"/>
    </location>
</feature>
<dbReference type="InterPro" id="IPR013087">
    <property type="entry name" value="Znf_C2H2_type"/>
</dbReference>
<feature type="region of interest" description="Disordered" evidence="4">
    <location>
        <begin position="222"/>
        <end position="280"/>
    </location>
</feature>
<dbReference type="GO" id="GO:0005634">
    <property type="term" value="C:nucleus"/>
    <property type="evidence" value="ECO:0007669"/>
    <property type="project" value="TreeGrafter"/>
</dbReference>
<evidence type="ECO:0000256" key="4">
    <source>
        <dbReference type="SAM" id="MobiDB-lite"/>
    </source>
</evidence>
<feature type="compositionally biased region" description="Gly residues" evidence="4">
    <location>
        <begin position="364"/>
        <end position="374"/>
    </location>
</feature>
<feature type="compositionally biased region" description="Basic residues" evidence="4">
    <location>
        <begin position="263"/>
        <end position="272"/>
    </location>
</feature>
<feature type="region of interest" description="Disordered" evidence="4">
    <location>
        <begin position="327"/>
        <end position="571"/>
    </location>
</feature>
<evidence type="ECO:0000313" key="7">
    <source>
        <dbReference type="Proteomes" id="UP001046870"/>
    </source>
</evidence>
<evidence type="ECO:0000313" key="6">
    <source>
        <dbReference type="EMBL" id="KAG7464059.1"/>
    </source>
</evidence>
<evidence type="ECO:0000256" key="1">
    <source>
        <dbReference type="ARBA" id="ARBA00022723"/>
    </source>
</evidence>
<proteinExistence type="predicted"/>
<feature type="compositionally biased region" description="Basic residues" evidence="4">
    <location>
        <begin position="678"/>
        <end position="687"/>
    </location>
</feature>
<feature type="compositionally biased region" description="Basic and acidic residues" evidence="4">
    <location>
        <begin position="477"/>
        <end position="500"/>
    </location>
</feature>
<dbReference type="PROSITE" id="PS00028">
    <property type="entry name" value="ZINC_FINGER_C2H2_1"/>
    <property type="match status" value="1"/>
</dbReference>
<dbReference type="Proteomes" id="UP001046870">
    <property type="component" value="Chromosome 15"/>
</dbReference>
<dbReference type="PANTHER" id="PTHR17614:SF13">
    <property type="entry name" value="ZINC FINGER PROTEIN 804A"/>
    <property type="match status" value="1"/>
</dbReference>
<feature type="compositionally biased region" description="Basic and acidic residues" evidence="4">
    <location>
        <begin position="377"/>
        <end position="390"/>
    </location>
</feature>
<feature type="compositionally biased region" description="Polar residues" evidence="4">
    <location>
        <begin position="405"/>
        <end position="414"/>
    </location>
</feature>
<organism evidence="6 7">
    <name type="scientific">Megalops atlanticus</name>
    <name type="common">Tarpon</name>
    <name type="synonym">Clupea gigantea</name>
    <dbReference type="NCBI Taxonomy" id="7932"/>
    <lineage>
        <taxon>Eukaryota</taxon>
        <taxon>Metazoa</taxon>
        <taxon>Chordata</taxon>
        <taxon>Craniata</taxon>
        <taxon>Vertebrata</taxon>
        <taxon>Euteleostomi</taxon>
        <taxon>Actinopterygii</taxon>
        <taxon>Neopterygii</taxon>
        <taxon>Teleostei</taxon>
        <taxon>Elopiformes</taxon>
        <taxon>Megalopidae</taxon>
        <taxon>Megalops</taxon>
    </lineage>
</organism>
<keyword evidence="3" id="KW-0862">Zinc</keyword>
<dbReference type="AlphaFoldDB" id="A0A9D3T0U1"/>
<dbReference type="EMBL" id="JAFDVH010000015">
    <property type="protein sequence ID" value="KAG7464059.1"/>
    <property type="molecule type" value="Genomic_DNA"/>
</dbReference>
<comment type="caution">
    <text evidence="6">The sequence shown here is derived from an EMBL/GenBank/DDBJ whole genome shotgun (WGS) entry which is preliminary data.</text>
</comment>
<reference evidence="6" key="1">
    <citation type="submission" date="2021-01" db="EMBL/GenBank/DDBJ databases">
        <authorList>
            <person name="Zahm M."/>
            <person name="Roques C."/>
            <person name="Cabau C."/>
            <person name="Klopp C."/>
            <person name="Donnadieu C."/>
            <person name="Jouanno E."/>
            <person name="Lampietro C."/>
            <person name="Louis A."/>
            <person name="Herpin A."/>
            <person name="Echchiki A."/>
            <person name="Berthelot C."/>
            <person name="Parey E."/>
            <person name="Roest-Crollius H."/>
            <person name="Braasch I."/>
            <person name="Postlethwait J."/>
            <person name="Bobe J."/>
            <person name="Montfort J."/>
            <person name="Bouchez O."/>
            <person name="Begum T."/>
            <person name="Mejri S."/>
            <person name="Adams A."/>
            <person name="Chen W.-J."/>
            <person name="Guiguen Y."/>
        </authorList>
    </citation>
    <scope>NUCLEOTIDE SEQUENCE</scope>
    <source>
        <strain evidence="6">YG-15Mar2019-1</strain>
        <tissue evidence="6">Brain</tissue>
    </source>
</reference>
<evidence type="ECO:0000259" key="5">
    <source>
        <dbReference type="PROSITE" id="PS00028"/>
    </source>
</evidence>
<feature type="region of interest" description="Disordered" evidence="4">
    <location>
        <begin position="598"/>
        <end position="705"/>
    </location>
</feature>
<feature type="region of interest" description="Disordered" evidence="4">
    <location>
        <begin position="294"/>
        <end position="314"/>
    </location>
</feature>
<dbReference type="InterPro" id="IPR052445">
    <property type="entry name" value="ZnF-G_patch_domain"/>
</dbReference>
<evidence type="ECO:0000256" key="2">
    <source>
        <dbReference type="ARBA" id="ARBA00022771"/>
    </source>
</evidence>
<feature type="compositionally biased region" description="Basic residues" evidence="4">
    <location>
        <begin position="459"/>
        <end position="476"/>
    </location>
</feature>
<name>A0A9D3T0U1_MEGAT</name>
<protein>
    <recommendedName>
        <fullName evidence="5">C2H2-type domain-containing protein</fullName>
    </recommendedName>
</protein>
<dbReference type="SUPFAM" id="SSF57667">
    <property type="entry name" value="beta-beta-alpha zinc fingers"/>
    <property type="match status" value="1"/>
</dbReference>
<feature type="compositionally biased region" description="Basic and acidic residues" evidence="4">
    <location>
        <begin position="520"/>
        <end position="532"/>
    </location>
</feature>
<feature type="region of interest" description="Disordered" evidence="4">
    <location>
        <begin position="857"/>
        <end position="884"/>
    </location>
</feature>
<keyword evidence="2" id="KW-0863">Zinc-finger</keyword>
<feature type="domain" description="C2H2-type" evidence="5">
    <location>
        <begin position="59"/>
        <end position="81"/>
    </location>
</feature>
<keyword evidence="7" id="KW-1185">Reference proteome</keyword>
<feature type="compositionally biased region" description="Polar residues" evidence="4">
    <location>
        <begin position="863"/>
        <end position="872"/>
    </location>
</feature>
<sequence>MACYYIVISSTHLSNGHFRNIKGVFRGPLSKNGSKNLDYAEKERAMAKALEDLKANFYCELCDKQYYKHQEFDNHINSYDHAHTQRLKELKQREFARNVASKSRKDVKKQERALRRLHELAEQRREVQCAPGSGPMFKSTTVAVEGGSREACCEGNAGGPHPATGLDPGAPADTPNSSGGKLPPWPHAGKAKKQTHRQKIAFSFSLPKKASVRLESSAAVFCESAEDGSTERGSRLGLRPCRRARTPSPPPPCAAGGTATAPRHSRTRSSPKTRRDVGLDVEISSVKCETTENKVDTREGFGGELNTEEGVADKGVTEEGVANEGVADAGVGAESGPLISGSPLEDHTDASQEADPSRAPGNETGRGGRGGAGTGDTHVEEPTHDSDHNHNHNHSQKASDWLGELTNQGLNTTGKADRHANDRTSCPRLKRHNRCKHHSTERTHCSRRTADKLRDGHRREYRGHKRRRRRRRWRRETHREAGRHNSDAEKPANFSKRAECWDGFDSHFGSDTPQQAQPLRDSEQSPQNRDETSISATKAEAAGSDKREAAGGVNGAAGGLPLSDRGCGDGGIMRGPDGGGLCDQSAERADITARSLVGSVPPKTEAPSSPVNTRPGLIAPPNCGGAFRQNLPMKRRRGSLSDEEERGCPHQRCTTTLPAGGASEQDQSLEEGSACCRQGRRRKRRRSWVTDRSPGTDLETASGELDGHGMAVDNLCISAGTEHPAVQSALANVLLEDVNERPKSPDEVLNGDDGTESNVFDSPTRGLPVETRRGCTGGLSPAQLSAGCSTRSPLYETLVMRDLNPTEHTSIRGESKNANPCHSVELSAEITDAQECDKLLVVASCCQTEVREIAQEKSESASHNKLFQHNPLSQPPKAHPGLTGQETKLNRESLRLGNTSVYFHAGQQGFQQTSNGVEKHHFLQIQAHRQPPHQQTFTGKPKPAMPHPPLPVPSPILHPIHLAPPMSSASITIRHTILQHHAAFIQPQPPIFSQVSVVAPPGLHPVAMTFHALPRPAVFPPMLPPPPTIFPLQPLF</sequence>
<keyword evidence="1" id="KW-0479">Metal-binding</keyword>
<feature type="compositionally biased region" description="Basic and acidic residues" evidence="4">
    <location>
        <begin position="438"/>
        <end position="458"/>
    </location>
</feature>
<feature type="compositionally biased region" description="Basic residues" evidence="4">
    <location>
        <begin position="428"/>
        <end position="437"/>
    </location>
</feature>